<dbReference type="OMA" id="CMVAAEM"/>
<dbReference type="Gene3D" id="3.30.40.10">
    <property type="entry name" value="Zinc/RING finger domain, C3HC4 (zinc finger)"/>
    <property type="match status" value="1"/>
</dbReference>
<evidence type="ECO:0000256" key="3">
    <source>
        <dbReference type="ARBA" id="ARBA00003976"/>
    </source>
</evidence>
<comment type="similarity">
    <text evidence="4">Belongs to the RBR family. Ariadne subfamily.</text>
</comment>
<organism evidence="15 16">
    <name type="scientific">Cynara cardunculus var. scolymus</name>
    <name type="common">Globe artichoke</name>
    <name type="synonym">Cynara scolymus</name>
    <dbReference type="NCBI Taxonomy" id="59895"/>
    <lineage>
        <taxon>Eukaryota</taxon>
        <taxon>Viridiplantae</taxon>
        <taxon>Streptophyta</taxon>
        <taxon>Embryophyta</taxon>
        <taxon>Tracheophyta</taxon>
        <taxon>Spermatophyta</taxon>
        <taxon>Magnoliopsida</taxon>
        <taxon>eudicotyledons</taxon>
        <taxon>Gunneridae</taxon>
        <taxon>Pentapetalae</taxon>
        <taxon>asterids</taxon>
        <taxon>campanulids</taxon>
        <taxon>Asterales</taxon>
        <taxon>Asteraceae</taxon>
        <taxon>Carduoideae</taxon>
        <taxon>Cardueae</taxon>
        <taxon>Carduinae</taxon>
        <taxon>Cynara</taxon>
    </lineage>
</organism>
<evidence type="ECO:0000256" key="11">
    <source>
        <dbReference type="ARBA" id="ARBA00022833"/>
    </source>
</evidence>
<dbReference type="PANTHER" id="PTHR11685">
    <property type="entry name" value="RBR FAMILY RING FINGER AND IBR DOMAIN-CONTAINING"/>
    <property type="match status" value="1"/>
</dbReference>
<evidence type="ECO:0000259" key="13">
    <source>
        <dbReference type="PROSITE" id="PS50089"/>
    </source>
</evidence>
<comment type="cofactor">
    <cofactor evidence="2">
        <name>Zn(2+)</name>
        <dbReference type="ChEBI" id="CHEBI:29105"/>
    </cofactor>
</comment>
<dbReference type="EMBL" id="LEKV01003815">
    <property type="protein sequence ID" value="KVH97899.1"/>
    <property type="molecule type" value="Genomic_DNA"/>
</dbReference>
<keyword evidence="6" id="KW-0808">Transferase</keyword>
<keyword evidence="10" id="KW-0833">Ubl conjugation pathway</keyword>
<comment type="caution">
    <text evidence="15">The sequence shown here is derived from an EMBL/GenBank/DDBJ whole genome shotgun (WGS) entry which is preliminary data.</text>
</comment>
<dbReference type="SMART" id="SM00184">
    <property type="entry name" value="RING"/>
    <property type="match status" value="2"/>
</dbReference>
<name>A0A118JYS3_CYNCS</name>
<dbReference type="InterPro" id="IPR001841">
    <property type="entry name" value="Znf_RING"/>
</dbReference>
<evidence type="ECO:0000256" key="9">
    <source>
        <dbReference type="ARBA" id="ARBA00022771"/>
    </source>
</evidence>
<dbReference type="CDD" id="cd22582">
    <property type="entry name" value="BRcat_RBR_unk"/>
    <property type="match status" value="1"/>
</dbReference>
<evidence type="ECO:0000256" key="2">
    <source>
        <dbReference type="ARBA" id="ARBA00001947"/>
    </source>
</evidence>
<keyword evidence="9 12" id="KW-0863">Zinc-finger</keyword>
<dbReference type="InterPro" id="IPR002867">
    <property type="entry name" value="IBR_dom"/>
</dbReference>
<keyword evidence="11" id="KW-0862">Zinc</keyword>
<dbReference type="Gene3D" id="1.20.120.1750">
    <property type="match status" value="1"/>
</dbReference>
<dbReference type="Proteomes" id="UP000243975">
    <property type="component" value="Unassembled WGS sequence"/>
</dbReference>
<evidence type="ECO:0000256" key="6">
    <source>
        <dbReference type="ARBA" id="ARBA00022679"/>
    </source>
</evidence>
<dbReference type="Gramene" id="KVH97899">
    <property type="protein sequence ID" value="KVH97899"/>
    <property type="gene ID" value="Ccrd_023885"/>
</dbReference>
<evidence type="ECO:0000256" key="12">
    <source>
        <dbReference type="PROSITE-ProRule" id="PRU00175"/>
    </source>
</evidence>
<dbReference type="FunFam" id="3.30.40.10:FF:000230">
    <property type="entry name" value="RBR-type E3 ubiquitin transferase"/>
    <property type="match status" value="1"/>
</dbReference>
<dbReference type="GO" id="GO:0016567">
    <property type="term" value="P:protein ubiquitination"/>
    <property type="evidence" value="ECO:0007669"/>
    <property type="project" value="UniProtKB-UniPathway"/>
</dbReference>
<dbReference type="PROSITE" id="PS50089">
    <property type="entry name" value="ZF_RING_2"/>
    <property type="match status" value="1"/>
</dbReference>
<dbReference type="AlphaFoldDB" id="A0A118JYS3"/>
<feature type="domain" description="RING-type" evidence="14">
    <location>
        <begin position="74"/>
        <end position="280"/>
    </location>
</feature>
<dbReference type="InterPro" id="IPR044066">
    <property type="entry name" value="TRIAD_supradom"/>
</dbReference>
<accession>A0A118JYS3</accession>
<keyword evidence="8" id="KW-0677">Repeat</keyword>
<comment type="function">
    <text evidence="3">Might act as an E3 ubiquitin-protein ligase, or as part of E3 complex, which accepts ubiquitin from specific E2 ubiquitin-conjugating enzymes and then transfers it to substrates.</text>
</comment>
<dbReference type="InterPro" id="IPR013083">
    <property type="entry name" value="Znf_RING/FYVE/PHD"/>
</dbReference>
<dbReference type="Pfam" id="PF01485">
    <property type="entry name" value="IBR"/>
    <property type="match status" value="2"/>
</dbReference>
<dbReference type="SUPFAM" id="SSF57850">
    <property type="entry name" value="RING/U-box"/>
    <property type="match status" value="3"/>
</dbReference>
<keyword evidence="16" id="KW-1185">Reference proteome</keyword>
<dbReference type="InterPro" id="IPR017907">
    <property type="entry name" value="Znf_RING_CS"/>
</dbReference>
<dbReference type="EC" id="2.3.2.31" evidence="5"/>
<evidence type="ECO:0000313" key="16">
    <source>
        <dbReference type="Proteomes" id="UP000243975"/>
    </source>
</evidence>
<comment type="catalytic activity">
    <reaction evidence="1">
        <text>[E2 ubiquitin-conjugating enzyme]-S-ubiquitinyl-L-cysteine + [acceptor protein]-L-lysine = [E2 ubiquitin-conjugating enzyme]-L-cysteine + [acceptor protein]-N(6)-ubiquitinyl-L-lysine.</text>
        <dbReference type="EC" id="2.3.2.31"/>
    </reaction>
</comment>
<dbReference type="GO" id="GO:0061630">
    <property type="term" value="F:ubiquitin protein ligase activity"/>
    <property type="evidence" value="ECO:0007669"/>
    <property type="project" value="UniProtKB-EC"/>
</dbReference>
<dbReference type="GO" id="GO:0008270">
    <property type="term" value="F:zinc ion binding"/>
    <property type="evidence" value="ECO:0007669"/>
    <property type="project" value="UniProtKB-KW"/>
</dbReference>
<dbReference type="UniPathway" id="UPA00143"/>
<sequence>MAGSSSSHLFHVVDDFYFSALHDDDEIFPISDEKYAHQLQLQEALISASASLFQNASSSKKQRIEEEDASDQLHDSFCEICMDRKTASDMFRNINVCGHLFCLDCIRRHVAAKIKENIPQVKCPEPKCKGIIGPEICRSIVPKQVLARWEESLCESLILGSDKFYCPFKDCSAMLVDDGGETVTSSECPNCNRLFCAQCRVVWHSGMDCREFQSLEKGERDPEDVMLMELAKKKKWRRCPRCKFFVEKAQGCLHISCRCGYEFCYGCGLMHHGSHVCPIA</sequence>
<keyword evidence="7" id="KW-0479">Metal-binding</keyword>
<evidence type="ECO:0000256" key="8">
    <source>
        <dbReference type="ARBA" id="ARBA00022737"/>
    </source>
</evidence>
<dbReference type="STRING" id="59895.A0A118JYS3"/>
<evidence type="ECO:0000259" key="14">
    <source>
        <dbReference type="PROSITE" id="PS51873"/>
    </source>
</evidence>
<evidence type="ECO:0000256" key="5">
    <source>
        <dbReference type="ARBA" id="ARBA00012251"/>
    </source>
</evidence>
<evidence type="ECO:0000256" key="7">
    <source>
        <dbReference type="ARBA" id="ARBA00022723"/>
    </source>
</evidence>
<dbReference type="SMART" id="SM00647">
    <property type="entry name" value="IBR"/>
    <property type="match status" value="2"/>
</dbReference>
<gene>
    <name evidence="15" type="ORF">Ccrd_023885</name>
</gene>
<reference evidence="15 16" key="1">
    <citation type="journal article" date="2016" name="Sci. Rep.">
        <title>The genome sequence of the outbreeding globe artichoke constructed de novo incorporating a phase-aware low-pass sequencing strategy of F1 progeny.</title>
        <authorList>
            <person name="Scaglione D."/>
            <person name="Reyes-Chin-Wo S."/>
            <person name="Acquadro A."/>
            <person name="Froenicke L."/>
            <person name="Portis E."/>
            <person name="Beitel C."/>
            <person name="Tirone M."/>
            <person name="Mauro R."/>
            <person name="Lo Monaco A."/>
            <person name="Mauromicale G."/>
            <person name="Faccioli P."/>
            <person name="Cattivelli L."/>
            <person name="Rieseberg L."/>
            <person name="Michelmore R."/>
            <person name="Lanteri S."/>
        </authorList>
    </citation>
    <scope>NUCLEOTIDE SEQUENCE [LARGE SCALE GENOMIC DNA]</scope>
    <source>
        <strain evidence="15">2C</strain>
    </source>
</reference>
<dbReference type="PROSITE" id="PS00518">
    <property type="entry name" value="ZF_RING_1"/>
    <property type="match status" value="1"/>
</dbReference>
<proteinExistence type="inferred from homology"/>
<evidence type="ECO:0000256" key="1">
    <source>
        <dbReference type="ARBA" id="ARBA00001798"/>
    </source>
</evidence>
<feature type="domain" description="RING-type" evidence="13">
    <location>
        <begin position="78"/>
        <end position="127"/>
    </location>
</feature>
<dbReference type="PROSITE" id="PS51873">
    <property type="entry name" value="TRIAD"/>
    <property type="match status" value="1"/>
</dbReference>
<evidence type="ECO:0000313" key="15">
    <source>
        <dbReference type="EMBL" id="KVH97899.1"/>
    </source>
</evidence>
<protein>
    <recommendedName>
        <fullName evidence="5">RBR-type E3 ubiquitin transferase</fullName>
        <ecNumber evidence="5">2.3.2.31</ecNumber>
    </recommendedName>
</protein>
<evidence type="ECO:0000256" key="4">
    <source>
        <dbReference type="ARBA" id="ARBA00005884"/>
    </source>
</evidence>
<evidence type="ECO:0000256" key="10">
    <source>
        <dbReference type="ARBA" id="ARBA00022786"/>
    </source>
</evidence>
<dbReference type="CDD" id="cd22584">
    <property type="entry name" value="Rcat_RBR_unk"/>
    <property type="match status" value="1"/>
</dbReference>
<dbReference type="InterPro" id="IPR031127">
    <property type="entry name" value="E3_UB_ligase_RBR"/>
</dbReference>